<dbReference type="EMBL" id="JACOPO010000007">
    <property type="protein sequence ID" value="MBC5723314.1"/>
    <property type="molecule type" value="Genomic_DNA"/>
</dbReference>
<dbReference type="RefSeq" id="WP_147571106.1">
    <property type="nucleotide sequence ID" value="NZ_JACOPO010000007.1"/>
</dbReference>
<feature type="transmembrane region" description="Helical" evidence="1">
    <location>
        <begin position="85"/>
        <end position="105"/>
    </location>
</feature>
<evidence type="ECO:0000313" key="3">
    <source>
        <dbReference type="Proteomes" id="UP000628736"/>
    </source>
</evidence>
<keyword evidence="1" id="KW-0472">Membrane</keyword>
<proteinExistence type="predicted"/>
<sequence length="109" mass="12321">MKKLYYKLLCLGNWGLSLYLLLISFHSAAPLLGASALEHILSSISWYLLILLILLGVPALYCWYKLRSSRSDDIPPEYVKRSQQLLKIVIILALVSAFAIFLLRIKAGI</sequence>
<keyword evidence="1" id="KW-0812">Transmembrane</keyword>
<evidence type="ECO:0000313" key="2">
    <source>
        <dbReference type="EMBL" id="MBC5723314.1"/>
    </source>
</evidence>
<organism evidence="2 3">
    <name type="scientific">Flintibacter hominis</name>
    <dbReference type="NCBI Taxonomy" id="2763048"/>
    <lineage>
        <taxon>Bacteria</taxon>
        <taxon>Bacillati</taxon>
        <taxon>Bacillota</taxon>
        <taxon>Clostridia</taxon>
        <taxon>Eubacteriales</taxon>
        <taxon>Flintibacter</taxon>
    </lineage>
</organism>
<reference evidence="2" key="1">
    <citation type="submission" date="2020-08" db="EMBL/GenBank/DDBJ databases">
        <title>Genome public.</title>
        <authorList>
            <person name="Liu C."/>
            <person name="Sun Q."/>
        </authorList>
    </citation>
    <scope>NUCLEOTIDE SEQUENCE</scope>
    <source>
        <strain evidence="2">NSJ-23</strain>
    </source>
</reference>
<name>A0A8J6J2Q2_9FIRM</name>
<keyword evidence="1" id="KW-1133">Transmembrane helix</keyword>
<comment type="caution">
    <text evidence="2">The sequence shown here is derived from an EMBL/GenBank/DDBJ whole genome shotgun (WGS) entry which is preliminary data.</text>
</comment>
<dbReference type="AlphaFoldDB" id="A0A8J6J2Q2"/>
<protein>
    <submittedName>
        <fullName evidence="2">Uncharacterized protein</fullName>
    </submittedName>
</protein>
<feature type="transmembrane region" description="Helical" evidence="1">
    <location>
        <begin position="44"/>
        <end position="64"/>
    </location>
</feature>
<accession>A0A8J6J2Q2</accession>
<keyword evidence="3" id="KW-1185">Reference proteome</keyword>
<evidence type="ECO:0000256" key="1">
    <source>
        <dbReference type="SAM" id="Phobius"/>
    </source>
</evidence>
<gene>
    <name evidence="2" type="ORF">H8S11_10895</name>
</gene>
<dbReference type="Proteomes" id="UP000628736">
    <property type="component" value="Unassembled WGS sequence"/>
</dbReference>